<evidence type="ECO:0000259" key="1">
    <source>
        <dbReference type="Pfam" id="PF01408"/>
    </source>
</evidence>
<dbReference type="GO" id="GO:0000166">
    <property type="term" value="F:nucleotide binding"/>
    <property type="evidence" value="ECO:0007669"/>
    <property type="project" value="InterPro"/>
</dbReference>
<sequence length="307" mass="33564">MSVFRLGLVGVGKIARDQHLAAIAATPGLELVATADPHARLDGVTDYRSLAAMLDAEPSLDGVAICTPAHLRHELASLALRRDKAVLLEKPPGATLAEIEDLRSLAAARGQVLFAAWHSRFAPGIATARAWLADKAVRAVAIRWHEDVRVWHPGQRWLWEAGGMGVFDPGINALSIATELLAPFFLRRATLEVPQNCQTPIAAALAFRTAAGVEIEADFDFRHEDPPCWQMRIDTAQGVLTLEEGGARLVIDGETLMEEPEREYPGVYAHFRDLLERGESDIDIAPLRHVADALMLGHRRAVAPFHD</sequence>
<dbReference type="Pfam" id="PF01408">
    <property type="entry name" value="GFO_IDH_MocA"/>
    <property type="match status" value="1"/>
</dbReference>
<dbReference type="Gene3D" id="3.30.360.10">
    <property type="entry name" value="Dihydrodipicolinate Reductase, domain 2"/>
    <property type="match status" value="1"/>
</dbReference>
<organism evidence="2 3">
    <name type="scientific">Halomonas stenophila</name>
    <dbReference type="NCBI Taxonomy" id="795312"/>
    <lineage>
        <taxon>Bacteria</taxon>
        <taxon>Pseudomonadati</taxon>
        <taxon>Pseudomonadota</taxon>
        <taxon>Gammaproteobacteria</taxon>
        <taxon>Oceanospirillales</taxon>
        <taxon>Halomonadaceae</taxon>
        <taxon>Halomonas</taxon>
    </lineage>
</organism>
<dbReference type="Gene3D" id="3.40.50.720">
    <property type="entry name" value="NAD(P)-binding Rossmann-like Domain"/>
    <property type="match status" value="1"/>
</dbReference>
<protein>
    <submittedName>
        <fullName evidence="2">Putative dehydrogenase</fullName>
    </submittedName>
</protein>
<dbReference type="InterPro" id="IPR050463">
    <property type="entry name" value="Gfo/Idh/MocA_oxidrdct_glycsds"/>
</dbReference>
<dbReference type="InterPro" id="IPR036291">
    <property type="entry name" value="NAD(P)-bd_dom_sf"/>
</dbReference>
<dbReference type="RefSeq" id="WP_183384606.1">
    <property type="nucleotide sequence ID" value="NZ_JACHXR010000009.1"/>
</dbReference>
<gene>
    <name evidence="2" type="ORF">FHR97_003027</name>
</gene>
<comment type="caution">
    <text evidence="2">The sequence shown here is derived from an EMBL/GenBank/DDBJ whole genome shotgun (WGS) entry which is preliminary data.</text>
</comment>
<dbReference type="PANTHER" id="PTHR43818">
    <property type="entry name" value="BCDNA.GH03377"/>
    <property type="match status" value="1"/>
</dbReference>
<dbReference type="EMBL" id="JACHXR010000009">
    <property type="protein sequence ID" value="MBB3232159.1"/>
    <property type="molecule type" value="Genomic_DNA"/>
</dbReference>
<name>A0A7W5EVD7_9GAMM</name>
<accession>A0A7W5EVD7</accession>
<feature type="domain" description="Gfo/Idh/MocA-like oxidoreductase N-terminal" evidence="1">
    <location>
        <begin position="4"/>
        <end position="114"/>
    </location>
</feature>
<dbReference type="SUPFAM" id="SSF51735">
    <property type="entry name" value="NAD(P)-binding Rossmann-fold domains"/>
    <property type="match status" value="1"/>
</dbReference>
<keyword evidence="3" id="KW-1185">Reference proteome</keyword>
<reference evidence="2 3" key="1">
    <citation type="submission" date="2020-08" db="EMBL/GenBank/DDBJ databases">
        <title>Genomic Encyclopedia of Type Strains, Phase III (KMG-III): the genomes of soil and plant-associated and newly described type strains.</title>
        <authorList>
            <person name="Whitman W."/>
        </authorList>
    </citation>
    <scope>NUCLEOTIDE SEQUENCE [LARGE SCALE GENOMIC DNA]</scope>
    <source>
        <strain evidence="2 3">CECT 7744</strain>
    </source>
</reference>
<dbReference type="Proteomes" id="UP000518892">
    <property type="component" value="Unassembled WGS sequence"/>
</dbReference>
<dbReference type="AlphaFoldDB" id="A0A7W5EVD7"/>
<proteinExistence type="predicted"/>
<dbReference type="PANTHER" id="PTHR43818:SF7">
    <property type="entry name" value="DEHYDROGENASE"/>
    <property type="match status" value="1"/>
</dbReference>
<dbReference type="InterPro" id="IPR000683">
    <property type="entry name" value="Gfo/Idh/MocA-like_OxRdtase_N"/>
</dbReference>
<evidence type="ECO:0000313" key="2">
    <source>
        <dbReference type="EMBL" id="MBB3232159.1"/>
    </source>
</evidence>
<evidence type="ECO:0000313" key="3">
    <source>
        <dbReference type="Proteomes" id="UP000518892"/>
    </source>
</evidence>